<evidence type="ECO:0000256" key="6">
    <source>
        <dbReference type="SAM" id="MobiDB-lite"/>
    </source>
</evidence>
<dbReference type="InterPro" id="IPR017441">
    <property type="entry name" value="Protein_kinase_ATP_BS"/>
</dbReference>
<protein>
    <submittedName>
        <fullName evidence="9">Serine/threonine-protein kinase</fullName>
        <ecNumber evidence="9">2.7.11.1</ecNumber>
    </submittedName>
</protein>
<dbReference type="EC" id="2.7.11.1" evidence="9"/>
<dbReference type="PANTHER" id="PTHR43289">
    <property type="entry name" value="MITOGEN-ACTIVATED PROTEIN KINASE KINASE KINASE 20-RELATED"/>
    <property type="match status" value="1"/>
</dbReference>
<sequence length="450" mass="48120">MDEQELPPEVLPLGPDDPASIGPYEVLGFLGEGGMGRVFFGRAPDGRLVAIKVVRAELAADQPFRARFRREAASALRVPRYCTAEVLAADPDAAEPYLVTEYIDGPTLERTVRAGGPLRGADLEQLAVSMAVALAGIHSAGIVHRDLKPANVLLSRTGPRVIDFGIAGAAGATRVTEDGKILGTPAYMAPEQLRADPGPASDVFAWGGVMVFAATGHRPFGGSTLPAVAAAITYDEPDLTGLPESLRAVVARALAKSPRARPAPSGLLELLGVTPTHPMRTMTDAPDIGDPSEGLPEGWARYVPPPPRKRPRRRAWSRALSLLTILLSVVAIAAVVGWALQRDRQAEFLVTDVNARTDGRKAGCGATVDVIGTITTNGAGGQIFYQWKRSDRKNPDPPLQHDMENGRERATVHLRWEINGTGKRTFTATLTVLNNPALQDSATFEYSCRE</sequence>
<keyword evidence="3 9" id="KW-0418">Kinase</keyword>
<dbReference type="Gene3D" id="3.30.200.20">
    <property type="entry name" value="Phosphorylase Kinase, domain 1"/>
    <property type="match status" value="1"/>
</dbReference>
<accession>A0ABW1A2R6</accession>
<evidence type="ECO:0000256" key="5">
    <source>
        <dbReference type="PROSITE-ProRule" id="PRU10141"/>
    </source>
</evidence>
<dbReference type="Pfam" id="PF00069">
    <property type="entry name" value="Pkinase"/>
    <property type="match status" value="1"/>
</dbReference>
<evidence type="ECO:0000259" key="8">
    <source>
        <dbReference type="PROSITE" id="PS50011"/>
    </source>
</evidence>
<dbReference type="Gene3D" id="1.10.510.10">
    <property type="entry name" value="Transferase(Phosphotransferase) domain 1"/>
    <property type="match status" value="1"/>
</dbReference>
<evidence type="ECO:0000313" key="10">
    <source>
        <dbReference type="Proteomes" id="UP001596074"/>
    </source>
</evidence>
<dbReference type="PROSITE" id="PS00108">
    <property type="entry name" value="PROTEIN_KINASE_ST"/>
    <property type="match status" value="1"/>
</dbReference>
<dbReference type="InterPro" id="IPR008271">
    <property type="entry name" value="Ser/Thr_kinase_AS"/>
</dbReference>
<keyword evidence="7" id="KW-0472">Membrane</keyword>
<keyword evidence="10" id="KW-1185">Reference proteome</keyword>
<dbReference type="EMBL" id="JBHSON010000037">
    <property type="protein sequence ID" value="MFC5748962.1"/>
    <property type="molecule type" value="Genomic_DNA"/>
</dbReference>
<feature type="region of interest" description="Disordered" evidence="6">
    <location>
        <begin position="291"/>
        <end position="311"/>
    </location>
</feature>
<dbReference type="GO" id="GO:0004674">
    <property type="term" value="F:protein serine/threonine kinase activity"/>
    <property type="evidence" value="ECO:0007669"/>
    <property type="project" value="UniProtKB-EC"/>
</dbReference>
<evidence type="ECO:0000256" key="7">
    <source>
        <dbReference type="SAM" id="Phobius"/>
    </source>
</evidence>
<evidence type="ECO:0000256" key="1">
    <source>
        <dbReference type="ARBA" id="ARBA00022679"/>
    </source>
</evidence>
<dbReference type="SMART" id="SM00220">
    <property type="entry name" value="S_TKc"/>
    <property type="match status" value="1"/>
</dbReference>
<dbReference type="RefSeq" id="WP_378284664.1">
    <property type="nucleotide sequence ID" value="NZ_JBHSON010000037.1"/>
</dbReference>
<keyword evidence="7" id="KW-1133">Transmembrane helix</keyword>
<feature type="domain" description="Protein kinase" evidence="8">
    <location>
        <begin position="24"/>
        <end position="280"/>
    </location>
</feature>
<keyword evidence="4 5" id="KW-0067">ATP-binding</keyword>
<dbReference type="PANTHER" id="PTHR43289:SF34">
    <property type="entry name" value="SERINE_THREONINE-PROTEIN KINASE YBDM-RELATED"/>
    <property type="match status" value="1"/>
</dbReference>
<keyword evidence="1 9" id="KW-0808">Transferase</keyword>
<feature type="binding site" evidence="5">
    <location>
        <position position="52"/>
    </location>
    <ligand>
        <name>ATP</name>
        <dbReference type="ChEBI" id="CHEBI:30616"/>
    </ligand>
</feature>
<dbReference type="Proteomes" id="UP001596074">
    <property type="component" value="Unassembled WGS sequence"/>
</dbReference>
<dbReference type="CDD" id="cd14014">
    <property type="entry name" value="STKc_PknB_like"/>
    <property type="match status" value="1"/>
</dbReference>
<dbReference type="SUPFAM" id="SSF56112">
    <property type="entry name" value="Protein kinase-like (PK-like)"/>
    <property type="match status" value="1"/>
</dbReference>
<dbReference type="PROSITE" id="PS50011">
    <property type="entry name" value="PROTEIN_KINASE_DOM"/>
    <property type="match status" value="1"/>
</dbReference>
<organism evidence="9 10">
    <name type="scientific">Actinomadura rugatobispora</name>
    <dbReference type="NCBI Taxonomy" id="1994"/>
    <lineage>
        <taxon>Bacteria</taxon>
        <taxon>Bacillati</taxon>
        <taxon>Actinomycetota</taxon>
        <taxon>Actinomycetes</taxon>
        <taxon>Streptosporangiales</taxon>
        <taxon>Thermomonosporaceae</taxon>
        <taxon>Actinomadura</taxon>
    </lineage>
</organism>
<keyword evidence="7" id="KW-0812">Transmembrane</keyword>
<proteinExistence type="predicted"/>
<dbReference type="InterPro" id="IPR000719">
    <property type="entry name" value="Prot_kinase_dom"/>
</dbReference>
<evidence type="ECO:0000313" key="9">
    <source>
        <dbReference type="EMBL" id="MFC5748962.1"/>
    </source>
</evidence>
<keyword evidence="2 5" id="KW-0547">Nucleotide-binding</keyword>
<reference evidence="10" key="1">
    <citation type="journal article" date="2019" name="Int. J. Syst. Evol. Microbiol.">
        <title>The Global Catalogue of Microorganisms (GCM) 10K type strain sequencing project: providing services to taxonomists for standard genome sequencing and annotation.</title>
        <authorList>
            <consortium name="The Broad Institute Genomics Platform"/>
            <consortium name="The Broad Institute Genome Sequencing Center for Infectious Disease"/>
            <person name="Wu L."/>
            <person name="Ma J."/>
        </authorList>
    </citation>
    <scope>NUCLEOTIDE SEQUENCE [LARGE SCALE GENOMIC DNA]</scope>
    <source>
        <strain evidence="10">KCTC 42087</strain>
    </source>
</reference>
<dbReference type="PROSITE" id="PS00107">
    <property type="entry name" value="PROTEIN_KINASE_ATP"/>
    <property type="match status" value="1"/>
</dbReference>
<evidence type="ECO:0000256" key="2">
    <source>
        <dbReference type="ARBA" id="ARBA00022741"/>
    </source>
</evidence>
<evidence type="ECO:0000256" key="4">
    <source>
        <dbReference type="ARBA" id="ARBA00022840"/>
    </source>
</evidence>
<gene>
    <name evidence="9" type="ORF">ACFPZN_25385</name>
</gene>
<name>A0ABW1A2R6_9ACTN</name>
<evidence type="ECO:0000256" key="3">
    <source>
        <dbReference type="ARBA" id="ARBA00022777"/>
    </source>
</evidence>
<comment type="caution">
    <text evidence="9">The sequence shown here is derived from an EMBL/GenBank/DDBJ whole genome shotgun (WGS) entry which is preliminary data.</text>
</comment>
<dbReference type="InterPro" id="IPR011009">
    <property type="entry name" value="Kinase-like_dom_sf"/>
</dbReference>
<feature type="transmembrane region" description="Helical" evidence="7">
    <location>
        <begin position="319"/>
        <end position="340"/>
    </location>
</feature>